<evidence type="ECO:0000259" key="12">
    <source>
        <dbReference type="PROSITE" id="PS50011"/>
    </source>
</evidence>
<dbReference type="GO" id="GO:0005524">
    <property type="term" value="F:ATP binding"/>
    <property type="evidence" value="ECO:0007669"/>
    <property type="project" value="UniProtKB-UniRule"/>
</dbReference>
<comment type="catalytic activity">
    <reaction evidence="8">
        <text>L-seryl-[protein] + ATP = O-phospho-L-seryl-[protein] + ADP + H(+)</text>
        <dbReference type="Rhea" id="RHEA:17989"/>
        <dbReference type="Rhea" id="RHEA-COMP:9863"/>
        <dbReference type="Rhea" id="RHEA-COMP:11604"/>
        <dbReference type="ChEBI" id="CHEBI:15378"/>
        <dbReference type="ChEBI" id="CHEBI:29999"/>
        <dbReference type="ChEBI" id="CHEBI:30616"/>
        <dbReference type="ChEBI" id="CHEBI:83421"/>
        <dbReference type="ChEBI" id="CHEBI:456216"/>
        <dbReference type="EC" id="2.7.11.1"/>
    </reaction>
</comment>
<dbReference type="PROSITE" id="PS50011">
    <property type="entry name" value="PROTEIN_KINASE_DOM"/>
    <property type="match status" value="1"/>
</dbReference>
<feature type="domain" description="Protein kinase" evidence="12">
    <location>
        <begin position="158"/>
        <end position="450"/>
    </location>
</feature>
<dbReference type="FunFam" id="1.10.510.10:FF:000300">
    <property type="entry name" value="Calmodulin-binding receptor-like cytoplasmic kinase 3"/>
    <property type="match status" value="1"/>
</dbReference>
<evidence type="ECO:0000313" key="14">
    <source>
        <dbReference type="Proteomes" id="UP000886885"/>
    </source>
</evidence>
<dbReference type="Proteomes" id="UP000886885">
    <property type="component" value="Chromosome 14D"/>
</dbReference>
<comment type="catalytic activity">
    <reaction evidence="7">
        <text>L-threonyl-[protein] + ATP = O-phospho-L-threonyl-[protein] + ADP + H(+)</text>
        <dbReference type="Rhea" id="RHEA:46608"/>
        <dbReference type="Rhea" id="RHEA-COMP:11060"/>
        <dbReference type="Rhea" id="RHEA-COMP:11605"/>
        <dbReference type="ChEBI" id="CHEBI:15378"/>
        <dbReference type="ChEBI" id="CHEBI:30013"/>
        <dbReference type="ChEBI" id="CHEBI:30616"/>
        <dbReference type="ChEBI" id="CHEBI:61977"/>
        <dbReference type="ChEBI" id="CHEBI:456216"/>
        <dbReference type="EC" id="2.7.11.1"/>
    </reaction>
</comment>
<dbReference type="EC" id="2.7.11.1" evidence="1"/>
<keyword evidence="4 9" id="KW-0547">Nucleotide-binding</keyword>
<proteinExistence type="inferred from homology"/>
<keyword evidence="5" id="KW-0418">Kinase</keyword>
<keyword evidence="6 9" id="KW-0067">ATP-binding</keyword>
<dbReference type="GO" id="GO:0004674">
    <property type="term" value="F:protein serine/threonine kinase activity"/>
    <property type="evidence" value="ECO:0007669"/>
    <property type="project" value="UniProtKB-KW"/>
</dbReference>
<organism evidence="13 14">
    <name type="scientific">Populus tomentosa</name>
    <name type="common">Chinese white poplar</name>
    <dbReference type="NCBI Taxonomy" id="118781"/>
    <lineage>
        <taxon>Eukaryota</taxon>
        <taxon>Viridiplantae</taxon>
        <taxon>Streptophyta</taxon>
        <taxon>Embryophyta</taxon>
        <taxon>Tracheophyta</taxon>
        <taxon>Spermatophyta</taxon>
        <taxon>Magnoliopsida</taxon>
        <taxon>eudicotyledons</taxon>
        <taxon>Gunneridae</taxon>
        <taxon>Pentapetalae</taxon>
        <taxon>rosids</taxon>
        <taxon>fabids</taxon>
        <taxon>Malpighiales</taxon>
        <taxon>Salicaceae</taxon>
        <taxon>Saliceae</taxon>
        <taxon>Populus</taxon>
    </lineage>
</organism>
<name>A0A8X7YFV5_POPTO</name>
<evidence type="ECO:0000256" key="5">
    <source>
        <dbReference type="ARBA" id="ARBA00022777"/>
    </source>
</evidence>
<evidence type="ECO:0000313" key="13">
    <source>
        <dbReference type="EMBL" id="KAG6748127.1"/>
    </source>
</evidence>
<sequence>MKSPRSRNARRTPAYGVGYTPDSVPYSPTSSSYSSGSTLKKRNPLSVAAKSMAGVFVACFTPPEPEPNSSKDFGYSEEFKAPSGKLLVCFVDFFTVLRVRMNYSNLFLSVASSTSGGNERRQSSRRGIYSSPANSVHGREPGSVNFTMEEIYAATRNFSPTFKIGQGGFGTVYKGRFQDGTVVAIKRAKKSVYDKHLGVEFQSEIRTLAQVEHLNLVKFYGYLEHEDERIVLVEYVANGTLREHLDCIHGNVIDLAVRLDIAIDVAHAITYLHMYTEKLEISYWIIVAFHVDHPIIHRDIKSSNILLTENFRAKVADFGFARLAADSDSGATHVSTQVKGTAGYLDPEYLRTYQLTEKSDVYSFGVLLVELVSGRRPIEAKREIKERITAKWAVKKFAEGNAILILDPKLKCTPANNLALEKILELALQCLAPHRQSRPSMRKCAEILWSIRKDYKEQSASNFRSLSSKSQGSISVITEE</sequence>
<keyword evidence="2 10" id="KW-0723">Serine/threonine-protein kinase</keyword>
<evidence type="ECO:0000256" key="9">
    <source>
        <dbReference type="PROSITE-ProRule" id="PRU10141"/>
    </source>
</evidence>
<evidence type="ECO:0000256" key="7">
    <source>
        <dbReference type="ARBA" id="ARBA00047899"/>
    </source>
</evidence>
<dbReference type="SMART" id="SM00220">
    <property type="entry name" value="S_TKc"/>
    <property type="match status" value="1"/>
</dbReference>
<comment type="caution">
    <text evidence="13">The sequence shown here is derived from an EMBL/GenBank/DDBJ whole genome shotgun (WGS) entry which is preliminary data.</text>
</comment>
<dbReference type="InterPro" id="IPR017441">
    <property type="entry name" value="Protein_kinase_ATP_BS"/>
</dbReference>
<evidence type="ECO:0000256" key="11">
    <source>
        <dbReference type="SAM" id="MobiDB-lite"/>
    </source>
</evidence>
<dbReference type="FunFam" id="3.30.200.20:FF:001335">
    <property type="entry name" value="Calmodulin-binding receptor-like cytoplasmic kinase 2"/>
    <property type="match status" value="1"/>
</dbReference>
<evidence type="ECO:0000256" key="4">
    <source>
        <dbReference type="ARBA" id="ARBA00022741"/>
    </source>
</evidence>
<dbReference type="InterPro" id="IPR008271">
    <property type="entry name" value="Ser/Thr_kinase_AS"/>
</dbReference>
<dbReference type="OrthoDB" id="4062651at2759"/>
<keyword evidence="14" id="KW-1185">Reference proteome</keyword>
<dbReference type="InterPro" id="IPR000719">
    <property type="entry name" value="Prot_kinase_dom"/>
</dbReference>
<reference evidence="13" key="1">
    <citation type="journal article" date="2020" name="bioRxiv">
        <title>Hybrid origin of Populus tomentosa Carr. identified through genome sequencing and phylogenomic analysis.</title>
        <authorList>
            <person name="An X."/>
            <person name="Gao K."/>
            <person name="Chen Z."/>
            <person name="Li J."/>
            <person name="Yang X."/>
            <person name="Yang X."/>
            <person name="Zhou J."/>
            <person name="Guo T."/>
            <person name="Zhao T."/>
            <person name="Huang S."/>
            <person name="Miao D."/>
            <person name="Khan W.U."/>
            <person name="Rao P."/>
            <person name="Ye M."/>
            <person name="Lei B."/>
            <person name="Liao W."/>
            <person name="Wang J."/>
            <person name="Ji L."/>
            <person name="Li Y."/>
            <person name="Guo B."/>
            <person name="Mustafa N.S."/>
            <person name="Li S."/>
            <person name="Yun Q."/>
            <person name="Keller S.R."/>
            <person name="Mao J."/>
            <person name="Zhang R."/>
            <person name="Strauss S.H."/>
        </authorList>
    </citation>
    <scope>NUCLEOTIDE SEQUENCE</scope>
    <source>
        <strain evidence="13">GM15</strain>
        <tissue evidence="13">Leaf</tissue>
    </source>
</reference>
<protein>
    <recommendedName>
        <fullName evidence="1">non-specific serine/threonine protein kinase</fullName>
        <ecNumber evidence="1">2.7.11.1</ecNumber>
    </recommendedName>
</protein>
<dbReference type="EMBL" id="JAAWWB010000028">
    <property type="protein sequence ID" value="KAG6748127.1"/>
    <property type="molecule type" value="Genomic_DNA"/>
</dbReference>
<gene>
    <name evidence="13" type="ORF">POTOM_048028</name>
</gene>
<evidence type="ECO:0000256" key="3">
    <source>
        <dbReference type="ARBA" id="ARBA00022679"/>
    </source>
</evidence>
<accession>A0A8X7YFV5</accession>
<evidence type="ECO:0000256" key="1">
    <source>
        <dbReference type="ARBA" id="ARBA00012513"/>
    </source>
</evidence>
<dbReference type="AlphaFoldDB" id="A0A8X7YFV5"/>
<dbReference type="Pfam" id="PF00069">
    <property type="entry name" value="Pkinase"/>
    <property type="match status" value="1"/>
</dbReference>
<evidence type="ECO:0000256" key="10">
    <source>
        <dbReference type="RuleBase" id="RU000304"/>
    </source>
</evidence>
<feature type="region of interest" description="Disordered" evidence="11">
    <location>
        <begin position="112"/>
        <end position="142"/>
    </location>
</feature>
<feature type="binding site" evidence="9">
    <location>
        <position position="190"/>
    </location>
    <ligand>
        <name>ATP</name>
        <dbReference type="ChEBI" id="CHEBI:30616"/>
    </ligand>
</feature>
<keyword evidence="3" id="KW-0808">Transferase</keyword>
<evidence type="ECO:0000256" key="6">
    <source>
        <dbReference type="ARBA" id="ARBA00022840"/>
    </source>
</evidence>
<dbReference type="PANTHER" id="PTHR46008">
    <property type="entry name" value="LEAF RUST 10 DISEASE-RESISTANCE LOCUS RECEPTOR-LIKE PROTEIN KINASE-LIKE 1.4"/>
    <property type="match status" value="1"/>
</dbReference>
<evidence type="ECO:0000256" key="8">
    <source>
        <dbReference type="ARBA" id="ARBA00048679"/>
    </source>
</evidence>
<dbReference type="PROSITE" id="PS00107">
    <property type="entry name" value="PROTEIN_KINASE_ATP"/>
    <property type="match status" value="1"/>
</dbReference>
<comment type="similarity">
    <text evidence="10">Belongs to the protein kinase superfamily.</text>
</comment>
<dbReference type="PROSITE" id="PS00108">
    <property type="entry name" value="PROTEIN_KINASE_ST"/>
    <property type="match status" value="1"/>
</dbReference>
<evidence type="ECO:0000256" key="2">
    <source>
        <dbReference type="ARBA" id="ARBA00022527"/>
    </source>
</evidence>
<dbReference type="PANTHER" id="PTHR46008:SF48">
    <property type="entry name" value="PROTEIN KINASE DOMAIN-CONTAINING PROTEIN"/>
    <property type="match status" value="1"/>
</dbReference>
<feature type="region of interest" description="Disordered" evidence="11">
    <location>
        <begin position="1"/>
        <end position="40"/>
    </location>
</feature>
<feature type="compositionally biased region" description="Basic residues" evidence="11">
    <location>
        <begin position="1"/>
        <end position="10"/>
    </location>
</feature>
<feature type="compositionally biased region" description="Low complexity" evidence="11">
    <location>
        <begin position="19"/>
        <end position="38"/>
    </location>
</feature>